<dbReference type="EMBL" id="CP001631">
    <property type="protein sequence ID" value="ACU54672.1"/>
    <property type="molecule type" value="Genomic_DNA"/>
</dbReference>
<dbReference type="Proteomes" id="UP000000771">
    <property type="component" value="Chromosome"/>
</dbReference>
<dbReference type="Gene3D" id="3.40.50.720">
    <property type="entry name" value="NAD(P)-binding Rossmann-like Domain"/>
    <property type="match status" value="1"/>
</dbReference>
<dbReference type="SUPFAM" id="SSF51735">
    <property type="entry name" value="NAD(P)-binding Rossmann-fold domains"/>
    <property type="match status" value="1"/>
</dbReference>
<dbReference type="HOGENOM" id="CLU_1089180_0_0_11"/>
<dbReference type="eggNOG" id="COG1893">
    <property type="taxonomic scope" value="Bacteria"/>
</dbReference>
<dbReference type="RefSeq" id="WP_015799151.1">
    <property type="nucleotide sequence ID" value="NC_013124.1"/>
</dbReference>
<evidence type="ECO:0000313" key="2">
    <source>
        <dbReference type="Proteomes" id="UP000000771"/>
    </source>
</evidence>
<keyword evidence="2" id="KW-1185">Reference proteome</keyword>
<gene>
    <name evidence="1" type="ordered locus">Afer_1758</name>
</gene>
<evidence type="ECO:0000313" key="1">
    <source>
        <dbReference type="EMBL" id="ACU54672.1"/>
    </source>
</evidence>
<dbReference type="AlphaFoldDB" id="C7M124"/>
<accession>C7M124</accession>
<evidence type="ECO:0008006" key="3">
    <source>
        <dbReference type="Google" id="ProtNLM"/>
    </source>
</evidence>
<name>C7M124_ACIFD</name>
<organism evidence="1 2">
    <name type="scientific">Acidimicrobium ferrooxidans (strain DSM 10331 / JCM 15462 / NBRC 103882 / ICP)</name>
    <dbReference type="NCBI Taxonomy" id="525909"/>
    <lineage>
        <taxon>Bacteria</taxon>
        <taxon>Bacillati</taxon>
        <taxon>Actinomycetota</taxon>
        <taxon>Acidimicrobiia</taxon>
        <taxon>Acidimicrobiales</taxon>
        <taxon>Acidimicrobiaceae</taxon>
        <taxon>Acidimicrobium</taxon>
    </lineage>
</organism>
<reference evidence="1 2" key="1">
    <citation type="journal article" date="2009" name="Stand. Genomic Sci.">
        <title>Complete genome sequence of Acidimicrobium ferrooxidans type strain (ICP).</title>
        <authorList>
            <person name="Clum A."/>
            <person name="Nolan M."/>
            <person name="Lang E."/>
            <person name="Glavina Del Rio T."/>
            <person name="Tice H."/>
            <person name="Copeland A."/>
            <person name="Cheng J.F."/>
            <person name="Lucas S."/>
            <person name="Chen F."/>
            <person name="Bruce D."/>
            <person name="Goodwin L."/>
            <person name="Pitluck S."/>
            <person name="Ivanova N."/>
            <person name="Mavrommatis K."/>
            <person name="Mikhailova N."/>
            <person name="Pati A."/>
            <person name="Chen A."/>
            <person name="Palaniappan K."/>
            <person name="Goker M."/>
            <person name="Spring S."/>
            <person name="Land M."/>
            <person name="Hauser L."/>
            <person name="Chang Y.J."/>
            <person name="Jeffries C.C."/>
            <person name="Chain P."/>
            <person name="Bristow J."/>
            <person name="Eisen J.A."/>
            <person name="Markowitz V."/>
            <person name="Hugenholtz P."/>
            <person name="Kyrpides N.C."/>
            <person name="Klenk H.P."/>
            <person name="Lapidus A."/>
        </authorList>
    </citation>
    <scope>NUCLEOTIDE SEQUENCE [LARGE SCALE GENOMIC DNA]</scope>
    <source>
        <strain evidence="2">DSM 10331 / JCM 15462 / NBRC 103882 / ICP</strain>
    </source>
</reference>
<dbReference type="KEGG" id="afo:Afer_1758"/>
<protein>
    <recommendedName>
        <fullName evidence="3">NADP oxidoreductase coenzyme F420-dependent</fullName>
    </recommendedName>
</protein>
<dbReference type="OrthoDB" id="9776294at2"/>
<dbReference type="InterPro" id="IPR036291">
    <property type="entry name" value="NAD(P)-bd_dom_sf"/>
</dbReference>
<sequence length="252" mass="27066">MRPNAVIIGLGQLGRSLAEGLVLAGWTVTGVRRDQTASELARPDLVVVATGEDDLGPALETLPPDWRSHRVVLLQNELLPDQWRRHGIIDPTILVVWFSRKPGELVRELRPSVVAGPHASAIRSALSALDLHAVEVTPSEVISALVEKNVYIWSMNLAALLVPDPTTSRVLGEFRDVYDALCRETVHIHEAALGHPIGDVAALCDGVAAILANEGERRLGGRSAKRRAERLAALARTLGVDAPTVARAAESA</sequence>
<proteinExistence type="predicted"/>